<dbReference type="EMBL" id="DS547103">
    <property type="protein sequence ID" value="EDR07714.1"/>
    <property type="molecule type" value="Genomic_DNA"/>
</dbReference>
<dbReference type="GeneID" id="6077273"/>
<organism evidence="3">
    <name type="scientific">Laccaria bicolor (strain S238N-H82 / ATCC MYA-4686)</name>
    <name type="common">Bicoloured deceiver</name>
    <name type="synonym">Laccaria laccata var. bicolor</name>
    <dbReference type="NCBI Taxonomy" id="486041"/>
    <lineage>
        <taxon>Eukaryota</taxon>
        <taxon>Fungi</taxon>
        <taxon>Dikarya</taxon>
        <taxon>Basidiomycota</taxon>
        <taxon>Agaricomycotina</taxon>
        <taxon>Agaricomycetes</taxon>
        <taxon>Agaricomycetidae</taxon>
        <taxon>Agaricales</taxon>
        <taxon>Agaricineae</taxon>
        <taxon>Hydnangiaceae</taxon>
        <taxon>Laccaria</taxon>
    </lineage>
</organism>
<feature type="signal peptide" evidence="1">
    <location>
        <begin position="1"/>
        <end position="27"/>
    </location>
</feature>
<dbReference type="KEGG" id="lbc:LACBIDRAFT_327647"/>
<feature type="chain" id="PRO_5002748998" evidence="1">
    <location>
        <begin position="28"/>
        <end position="152"/>
    </location>
</feature>
<keyword evidence="1" id="KW-0732">Signal</keyword>
<protein>
    <submittedName>
        <fullName evidence="2">Predicted protein</fullName>
    </submittedName>
</protein>
<dbReference type="AlphaFoldDB" id="B0DCE3"/>
<gene>
    <name evidence="2" type="ORF">LACBIDRAFT_327647</name>
</gene>
<evidence type="ECO:0000313" key="3">
    <source>
        <dbReference type="Proteomes" id="UP000001194"/>
    </source>
</evidence>
<dbReference type="RefSeq" id="XP_001881503.1">
    <property type="nucleotide sequence ID" value="XM_001881468.1"/>
</dbReference>
<accession>B0DCE3</accession>
<name>B0DCE3_LACBS</name>
<dbReference type="Proteomes" id="UP000001194">
    <property type="component" value="Unassembled WGS sequence"/>
</dbReference>
<evidence type="ECO:0000313" key="2">
    <source>
        <dbReference type="EMBL" id="EDR07714.1"/>
    </source>
</evidence>
<sequence>MLLWSGLTFSLMLAASVSWCMCCSSLAESGLTLSIMTRWRAPSLCQQSGSYSEGSPLIHSSSPPLPPTPIQMPRFWGGQRVVLFLSPRLPFSVRPLENPRYFKIFSFPFPSAQASTWHEIVKSCCIFHCEGSRNIMLIVIDFGPYDGSGYFP</sequence>
<evidence type="ECO:0000256" key="1">
    <source>
        <dbReference type="SAM" id="SignalP"/>
    </source>
</evidence>
<proteinExistence type="predicted"/>
<dbReference type="InParanoid" id="B0DCE3"/>
<reference evidence="2 3" key="1">
    <citation type="journal article" date="2008" name="Nature">
        <title>The genome of Laccaria bicolor provides insights into mycorrhizal symbiosis.</title>
        <authorList>
            <person name="Martin F."/>
            <person name="Aerts A."/>
            <person name="Ahren D."/>
            <person name="Brun A."/>
            <person name="Danchin E.G.J."/>
            <person name="Duchaussoy F."/>
            <person name="Gibon J."/>
            <person name="Kohler A."/>
            <person name="Lindquist E."/>
            <person name="Pereda V."/>
            <person name="Salamov A."/>
            <person name="Shapiro H.J."/>
            <person name="Wuyts J."/>
            <person name="Blaudez D."/>
            <person name="Buee M."/>
            <person name="Brokstein P."/>
            <person name="Canbaeck B."/>
            <person name="Cohen D."/>
            <person name="Courty P.E."/>
            <person name="Coutinho P.M."/>
            <person name="Delaruelle C."/>
            <person name="Detter J.C."/>
            <person name="Deveau A."/>
            <person name="DiFazio S."/>
            <person name="Duplessis S."/>
            <person name="Fraissinet-Tachet L."/>
            <person name="Lucic E."/>
            <person name="Frey-Klett P."/>
            <person name="Fourrey C."/>
            <person name="Feussner I."/>
            <person name="Gay G."/>
            <person name="Grimwood J."/>
            <person name="Hoegger P.J."/>
            <person name="Jain P."/>
            <person name="Kilaru S."/>
            <person name="Labbe J."/>
            <person name="Lin Y.C."/>
            <person name="Legue V."/>
            <person name="Le Tacon F."/>
            <person name="Marmeisse R."/>
            <person name="Melayah D."/>
            <person name="Montanini B."/>
            <person name="Muratet M."/>
            <person name="Nehls U."/>
            <person name="Niculita-Hirzel H."/>
            <person name="Oudot-Le Secq M.P."/>
            <person name="Peter M."/>
            <person name="Quesneville H."/>
            <person name="Rajashekar B."/>
            <person name="Reich M."/>
            <person name="Rouhier N."/>
            <person name="Schmutz J."/>
            <person name="Yin T."/>
            <person name="Chalot M."/>
            <person name="Henrissat B."/>
            <person name="Kuees U."/>
            <person name="Lucas S."/>
            <person name="Van de Peer Y."/>
            <person name="Podila G.K."/>
            <person name="Polle A."/>
            <person name="Pukkila P.J."/>
            <person name="Richardson P.M."/>
            <person name="Rouze P."/>
            <person name="Sanders I.R."/>
            <person name="Stajich J.E."/>
            <person name="Tunlid A."/>
            <person name="Tuskan G."/>
            <person name="Grigoriev I.V."/>
        </authorList>
    </citation>
    <scope>NUCLEOTIDE SEQUENCE [LARGE SCALE GENOMIC DNA]</scope>
    <source>
        <strain evidence="3">S238N-H82 / ATCC MYA-4686</strain>
    </source>
</reference>
<keyword evidence="3" id="KW-1185">Reference proteome</keyword>
<dbReference type="HOGENOM" id="CLU_1722677_0_0_1"/>